<organism evidence="1 2">
    <name type="scientific">Planomonospora corallina</name>
    <dbReference type="NCBI Taxonomy" id="1806052"/>
    <lineage>
        <taxon>Bacteria</taxon>
        <taxon>Bacillati</taxon>
        <taxon>Actinomycetota</taxon>
        <taxon>Actinomycetes</taxon>
        <taxon>Streptosporangiales</taxon>
        <taxon>Streptosporangiaceae</taxon>
        <taxon>Planomonospora</taxon>
    </lineage>
</organism>
<dbReference type="Proteomes" id="UP001595850">
    <property type="component" value="Unassembled WGS sequence"/>
</dbReference>
<accession>A0ABV8I1Z3</accession>
<proteinExistence type="predicted"/>
<evidence type="ECO:0000313" key="1">
    <source>
        <dbReference type="EMBL" id="MFC4058192.1"/>
    </source>
</evidence>
<dbReference type="EMBL" id="JBHSBM010000011">
    <property type="protein sequence ID" value="MFC4058192.1"/>
    <property type="molecule type" value="Genomic_DNA"/>
</dbReference>
<evidence type="ECO:0000313" key="2">
    <source>
        <dbReference type="Proteomes" id="UP001595850"/>
    </source>
</evidence>
<name>A0ABV8I1Z3_9ACTN</name>
<comment type="caution">
    <text evidence="1">The sequence shown here is derived from an EMBL/GenBank/DDBJ whole genome shotgun (WGS) entry which is preliminary data.</text>
</comment>
<protein>
    <submittedName>
        <fullName evidence="1">Uncharacterized protein</fullName>
    </submittedName>
</protein>
<sequence>MWSYIDFTAKAKLYFRRAGEHDRVDEEFSIWLLLGLEFLLRAPLARANPVLLAVPEGPSVLHAAGFEVANQAPRSIPYKTVCERLKVVVPDFTKVFDDAMYLANVRNEELHTSAATLANLDNSSWMPKFLRVVEVVSDHLQIDLGDFLDPSIIEHARALADAEDVKVKRAVELKVKESKEFYLKLLPLEVQQRLSAAAPAGHYEKVPCPACGQEARVFMKTVRETRERIEEDDILTEEVSVGTDYECQVCGLKLTGVPELKAVGLLIEKVHTMVADASDRFEIDHYDGYEDYGND</sequence>
<dbReference type="RefSeq" id="WP_377286389.1">
    <property type="nucleotide sequence ID" value="NZ_JBHSBM010000011.1"/>
</dbReference>
<gene>
    <name evidence="1" type="ORF">ACFOWE_07790</name>
</gene>
<keyword evidence="2" id="KW-1185">Reference proteome</keyword>
<reference evidence="2" key="1">
    <citation type="journal article" date="2019" name="Int. J. Syst. Evol. Microbiol.">
        <title>The Global Catalogue of Microorganisms (GCM) 10K type strain sequencing project: providing services to taxonomists for standard genome sequencing and annotation.</title>
        <authorList>
            <consortium name="The Broad Institute Genomics Platform"/>
            <consortium name="The Broad Institute Genome Sequencing Center for Infectious Disease"/>
            <person name="Wu L."/>
            <person name="Ma J."/>
        </authorList>
    </citation>
    <scope>NUCLEOTIDE SEQUENCE [LARGE SCALE GENOMIC DNA]</scope>
    <source>
        <strain evidence="2">TBRC 4489</strain>
    </source>
</reference>